<comment type="caution">
    <text evidence="1">The sequence shown here is derived from an EMBL/GenBank/DDBJ whole genome shotgun (WGS) entry which is preliminary data.</text>
</comment>
<dbReference type="Proteomes" id="UP001169217">
    <property type="component" value="Unassembled WGS sequence"/>
</dbReference>
<gene>
    <name evidence="1" type="ORF">CLIM01_03739</name>
</gene>
<keyword evidence="2" id="KW-1185">Reference proteome</keyword>
<reference evidence="1" key="1">
    <citation type="submission" date="2023-04" db="EMBL/GenBank/DDBJ databases">
        <title>Colletotrichum limetticola genome sequence.</title>
        <authorList>
            <person name="Baroncelli R."/>
        </authorList>
    </citation>
    <scope>NUCLEOTIDE SEQUENCE</scope>
    <source>
        <strain evidence="1">KLA-Anderson</strain>
    </source>
</reference>
<protein>
    <submittedName>
        <fullName evidence="1">Uncharacterized protein</fullName>
    </submittedName>
</protein>
<evidence type="ECO:0000313" key="2">
    <source>
        <dbReference type="Proteomes" id="UP001169217"/>
    </source>
</evidence>
<proteinExistence type="predicted"/>
<accession>A0ABQ9Q527</accession>
<organism evidence="1 2">
    <name type="scientific">Colletotrichum limetticola</name>
    <dbReference type="NCBI Taxonomy" id="1209924"/>
    <lineage>
        <taxon>Eukaryota</taxon>
        <taxon>Fungi</taxon>
        <taxon>Dikarya</taxon>
        <taxon>Ascomycota</taxon>
        <taxon>Pezizomycotina</taxon>
        <taxon>Sordariomycetes</taxon>
        <taxon>Hypocreomycetidae</taxon>
        <taxon>Glomerellales</taxon>
        <taxon>Glomerellaceae</taxon>
        <taxon>Colletotrichum</taxon>
        <taxon>Colletotrichum acutatum species complex</taxon>
    </lineage>
</organism>
<name>A0ABQ9Q527_9PEZI</name>
<evidence type="ECO:0000313" key="1">
    <source>
        <dbReference type="EMBL" id="KAK0378902.1"/>
    </source>
</evidence>
<sequence length="29" mass="3339">MCPTLSSPQTRVLLHHRQVAEAEPHWSAR</sequence>
<dbReference type="EMBL" id="JARUPT010000082">
    <property type="protein sequence ID" value="KAK0378902.1"/>
    <property type="molecule type" value="Genomic_DNA"/>
</dbReference>